<sequence length="354" mass="38505">MVRGRPGGSVILFLMCSYLLSCATGSDALKFAYRFSRGPMNCTDNFPQGVVCTNAVGNMNTGGKGDSRHSNIISYQGVDNYALGFENATSGSHYLSIYHYNSQTGLAGDTIWRATEEGSSASVQIPGTPSLIFTKDGNLELWSRGVLRWSLGTSQLGVKTLEFTLSSRRKAEAGNLVLYNKDHHVVWQSMPVKLGDAFTLYTQHTPTFVCSNKPEGVTCTPSLDGMAQSPGDQRRRNIISNSQDGKFALGFERTSGGFFLSIYKFNPSNNSSGKPIWRARSSDGRLVKVDENATFTIGQGTLVLKNSSGKQVWAAGTIGAGYWLSFEYDTGILMLKTNLNAIVWESKWSGGRGN</sequence>
<dbReference type="InterPro" id="IPR001480">
    <property type="entry name" value="Bulb-type_lectin_dom"/>
</dbReference>
<keyword evidence="1" id="KW-0732">Signal</keyword>
<reference evidence="3 4" key="1">
    <citation type="submission" date="2024-09" db="EMBL/GenBank/DDBJ databases">
        <title>Chromosome-scale assembly of Riccia sorocarpa.</title>
        <authorList>
            <person name="Paukszto L."/>
        </authorList>
    </citation>
    <scope>NUCLEOTIDE SEQUENCE [LARGE SCALE GENOMIC DNA]</scope>
    <source>
        <strain evidence="3">LP-2024</strain>
        <tissue evidence="3">Aerial parts of the thallus</tissue>
    </source>
</reference>
<feature type="domain" description="Bulb-type lectin" evidence="2">
    <location>
        <begin position="57"/>
        <end position="191"/>
    </location>
</feature>
<comment type="caution">
    <text evidence="3">The sequence shown here is derived from an EMBL/GenBank/DDBJ whole genome shotgun (WGS) entry which is preliminary data.</text>
</comment>
<dbReference type="InterPro" id="IPR036426">
    <property type="entry name" value="Bulb-type_lectin_dom_sf"/>
</dbReference>
<evidence type="ECO:0000256" key="1">
    <source>
        <dbReference type="SAM" id="SignalP"/>
    </source>
</evidence>
<dbReference type="EMBL" id="JBJQOH010000003">
    <property type="protein sequence ID" value="KAL3694639.1"/>
    <property type="molecule type" value="Genomic_DNA"/>
</dbReference>
<evidence type="ECO:0000313" key="3">
    <source>
        <dbReference type="EMBL" id="KAL3694639.1"/>
    </source>
</evidence>
<proteinExistence type="predicted"/>
<feature type="chain" id="PRO_5044751922" description="Bulb-type lectin domain-containing protein" evidence="1">
    <location>
        <begin position="29"/>
        <end position="354"/>
    </location>
</feature>
<evidence type="ECO:0000259" key="2">
    <source>
        <dbReference type="PROSITE" id="PS50927"/>
    </source>
</evidence>
<dbReference type="Proteomes" id="UP001633002">
    <property type="component" value="Unassembled WGS sequence"/>
</dbReference>
<dbReference type="AlphaFoldDB" id="A0ABD3HZ70"/>
<name>A0ABD3HZ70_9MARC</name>
<gene>
    <name evidence="3" type="ORF">R1sor_008290</name>
</gene>
<feature type="signal peptide" evidence="1">
    <location>
        <begin position="1"/>
        <end position="28"/>
    </location>
</feature>
<organism evidence="3 4">
    <name type="scientific">Riccia sorocarpa</name>
    <dbReference type="NCBI Taxonomy" id="122646"/>
    <lineage>
        <taxon>Eukaryota</taxon>
        <taxon>Viridiplantae</taxon>
        <taxon>Streptophyta</taxon>
        <taxon>Embryophyta</taxon>
        <taxon>Marchantiophyta</taxon>
        <taxon>Marchantiopsida</taxon>
        <taxon>Marchantiidae</taxon>
        <taxon>Marchantiales</taxon>
        <taxon>Ricciaceae</taxon>
        <taxon>Riccia</taxon>
    </lineage>
</organism>
<dbReference type="PROSITE" id="PS50927">
    <property type="entry name" value="BULB_LECTIN"/>
    <property type="match status" value="1"/>
</dbReference>
<accession>A0ABD3HZ70</accession>
<keyword evidence="4" id="KW-1185">Reference proteome</keyword>
<dbReference type="Gene3D" id="2.90.10.10">
    <property type="entry name" value="Bulb-type lectin domain"/>
    <property type="match status" value="2"/>
</dbReference>
<evidence type="ECO:0000313" key="4">
    <source>
        <dbReference type="Proteomes" id="UP001633002"/>
    </source>
</evidence>
<dbReference type="SUPFAM" id="SSF51110">
    <property type="entry name" value="alpha-D-mannose-specific plant lectins"/>
    <property type="match status" value="2"/>
</dbReference>
<protein>
    <recommendedName>
        <fullName evidence="2">Bulb-type lectin domain-containing protein</fullName>
    </recommendedName>
</protein>